<dbReference type="NCBIfam" id="TIGR03026">
    <property type="entry name" value="NDP-sugDHase"/>
    <property type="match status" value="1"/>
</dbReference>
<evidence type="ECO:0000256" key="2">
    <source>
        <dbReference type="ARBA" id="ARBA00023002"/>
    </source>
</evidence>
<dbReference type="GO" id="GO:0051287">
    <property type="term" value="F:NAD binding"/>
    <property type="evidence" value="ECO:0007669"/>
    <property type="project" value="InterPro"/>
</dbReference>
<dbReference type="PIRSF" id="PIRSF500136">
    <property type="entry name" value="UDP_ManNAc_DH"/>
    <property type="match status" value="1"/>
</dbReference>
<comment type="caution">
    <text evidence="6">The sequence shown here is derived from an EMBL/GenBank/DDBJ whole genome shotgun (WGS) entry which is preliminary data.</text>
</comment>
<dbReference type="GO" id="GO:0000271">
    <property type="term" value="P:polysaccharide biosynthetic process"/>
    <property type="evidence" value="ECO:0007669"/>
    <property type="project" value="InterPro"/>
</dbReference>
<proteinExistence type="inferred from homology"/>
<dbReference type="PIRSF" id="PIRSF000124">
    <property type="entry name" value="UDPglc_GDPman_dh"/>
    <property type="match status" value="1"/>
</dbReference>
<dbReference type="InterPro" id="IPR036220">
    <property type="entry name" value="UDP-Glc/GDP-Man_DH_C_sf"/>
</dbReference>
<reference evidence="6" key="1">
    <citation type="submission" date="2023-01" db="EMBL/GenBank/DDBJ databases">
        <title>Xenophilus mangrovi sp. nov., isolated from soil of Mangrove nature reserve.</title>
        <authorList>
            <person name="Xu S."/>
            <person name="Liu Z."/>
            <person name="Xu Y."/>
        </authorList>
    </citation>
    <scope>NUCLEOTIDE SEQUENCE</scope>
    <source>
        <strain evidence="6">YW8</strain>
    </source>
</reference>
<evidence type="ECO:0000256" key="4">
    <source>
        <dbReference type="PIRNR" id="PIRNR000124"/>
    </source>
</evidence>
<dbReference type="EMBL" id="JAQIPB010000001">
    <property type="protein sequence ID" value="MDA7415495.1"/>
    <property type="molecule type" value="Genomic_DNA"/>
</dbReference>
<evidence type="ECO:0000313" key="7">
    <source>
        <dbReference type="Proteomes" id="UP001212602"/>
    </source>
</evidence>
<dbReference type="Pfam" id="PF03721">
    <property type="entry name" value="UDPG_MGDP_dh_N"/>
    <property type="match status" value="1"/>
</dbReference>
<evidence type="ECO:0000256" key="3">
    <source>
        <dbReference type="ARBA" id="ARBA00023027"/>
    </source>
</evidence>
<dbReference type="PANTHER" id="PTHR43491">
    <property type="entry name" value="UDP-N-ACETYL-D-MANNOSAMINE DEHYDROGENASE"/>
    <property type="match status" value="1"/>
</dbReference>
<dbReference type="GO" id="GO:0016616">
    <property type="term" value="F:oxidoreductase activity, acting on the CH-OH group of donors, NAD or NADP as acceptor"/>
    <property type="evidence" value="ECO:0007669"/>
    <property type="project" value="InterPro"/>
</dbReference>
<dbReference type="SUPFAM" id="SSF52413">
    <property type="entry name" value="UDP-glucose/GDP-mannose dehydrogenase C-terminal domain"/>
    <property type="match status" value="1"/>
</dbReference>
<dbReference type="InterPro" id="IPR036291">
    <property type="entry name" value="NAD(P)-bd_dom_sf"/>
</dbReference>
<organism evidence="6 7">
    <name type="scientific">Xenophilus arseniciresistens</name>
    <dbReference type="NCBI Taxonomy" id="1283306"/>
    <lineage>
        <taxon>Bacteria</taxon>
        <taxon>Pseudomonadati</taxon>
        <taxon>Pseudomonadota</taxon>
        <taxon>Betaproteobacteria</taxon>
        <taxon>Burkholderiales</taxon>
        <taxon>Comamonadaceae</taxon>
        <taxon>Xenophilus</taxon>
    </lineage>
</organism>
<dbReference type="InterPro" id="IPR028359">
    <property type="entry name" value="UDP_ManNAc/GlcNAc_DH"/>
</dbReference>
<dbReference type="RefSeq" id="WP_271426745.1">
    <property type="nucleotide sequence ID" value="NZ_JAQIPB010000001.1"/>
</dbReference>
<dbReference type="InterPro" id="IPR008927">
    <property type="entry name" value="6-PGluconate_DH-like_C_sf"/>
</dbReference>
<dbReference type="NCBIfam" id="NF011729">
    <property type="entry name" value="PRK15182.1"/>
    <property type="match status" value="1"/>
</dbReference>
<keyword evidence="2" id="KW-0560">Oxidoreductase</keyword>
<dbReference type="Proteomes" id="UP001212602">
    <property type="component" value="Unassembled WGS sequence"/>
</dbReference>
<name>A0AAE3N4Q7_9BURK</name>
<dbReference type="SUPFAM" id="SSF51735">
    <property type="entry name" value="NAD(P)-binding Rossmann-fold domains"/>
    <property type="match status" value="1"/>
</dbReference>
<keyword evidence="3" id="KW-0520">NAD</keyword>
<dbReference type="SUPFAM" id="SSF48179">
    <property type="entry name" value="6-phosphogluconate dehydrogenase C-terminal domain-like"/>
    <property type="match status" value="1"/>
</dbReference>
<evidence type="ECO:0000256" key="1">
    <source>
        <dbReference type="ARBA" id="ARBA00006601"/>
    </source>
</evidence>
<dbReference type="GO" id="GO:0016628">
    <property type="term" value="F:oxidoreductase activity, acting on the CH-CH group of donors, NAD or NADP as acceptor"/>
    <property type="evidence" value="ECO:0007669"/>
    <property type="project" value="InterPro"/>
</dbReference>
<dbReference type="InterPro" id="IPR017476">
    <property type="entry name" value="UDP-Glc/GDP-Man"/>
</dbReference>
<dbReference type="AlphaFoldDB" id="A0AAE3N4Q7"/>
<dbReference type="InterPro" id="IPR014027">
    <property type="entry name" value="UDP-Glc/GDP-Man_DH_C"/>
</dbReference>
<dbReference type="InterPro" id="IPR014026">
    <property type="entry name" value="UDP-Glc/GDP-Man_DH_dimer"/>
</dbReference>
<evidence type="ECO:0000313" key="6">
    <source>
        <dbReference type="EMBL" id="MDA7415495.1"/>
    </source>
</evidence>
<gene>
    <name evidence="6" type="primary">tviB</name>
    <name evidence="6" type="ORF">PGB34_03885</name>
</gene>
<feature type="domain" description="UDP-glucose/GDP-mannose dehydrogenase C-terminal" evidence="5">
    <location>
        <begin position="317"/>
        <end position="418"/>
    </location>
</feature>
<dbReference type="PANTHER" id="PTHR43491:SF2">
    <property type="entry name" value="UDP-N-ACETYL-D-MANNOSAMINE DEHYDROGENASE"/>
    <property type="match status" value="1"/>
</dbReference>
<protein>
    <submittedName>
        <fullName evidence="6">Vi polysaccharide biosynthesis UDP-N-acetylglucosamine C-6 dehydrogenase TviB</fullName>
    </submittedName>
</protein>
<dbReference type="SMART" id="SM00984">
    <property type="entry name" value="UDPG_MGDP_dh_C"/>
    <property type="match status" value="1"/>
</dbReference>
<keyword evidence="7" id="KW-1185">Reference proteome</keyword>
<dbReference type="Pfam" id="PF00984">
    <property type="entry name" value="UDPG_MGDP_dh"/>
    <property type="match status" value="1"/>
</dbReference>
<dbReference type="InterPro" id="IPR001732">
    <property type="entry name" value="UDP-Glc/GDP-Man_DH_N"/>
</dbReference>
<sequence>MNVASLKIAVIGLGYVGLPLAVEFGKKQKVIGFDINCQRIEELMSGRDHTLEVSAEELKEATHLKYSFNVEELASCNIFIVTVPTPVDSANRPDLNPLIRASETIGKVLPEGAIVVYESTVFPGATEEVCVPILEKISGKKFNKDFFCGYSPERINPGDKVNTLTKIKKITSGSTEEIAKLVDQLYASIITAGTYKASSIKVAEAAKVIENTQRDLNIALVNELSVIFDRLGIDTLDVLEAAGSKWNFLPFRPGLVGGHCIGVDPYYLTHKAEEVGYHPQVILAGRRINDNMARYVARNTIKHMLRNGMDVPRCRVGVLGITFKENCPDIRNSKVADLVNEFKAWGAQVVVADPWADAEEVEHEYGLRLGVVDEEHPVDAIVVAVGHNEYRQLSPEELRALCRGNKPVLADVKSLFNRHAAAAAGFTVFRL</sequence>
<accession>A0AAE3N4Q7</accession>
<comment type="similarity">
    <text evidence="1 4">Belongs to the UDP-glucose/GDP-mannose dehydrogenase family.</text>
</comment>
<dbReference type="Pfam" id="PF03720">
    <property type="entry name" value="UDPG_MGDP_dh_C"/>
    <property type="match status" value="1"/>
</dbReference>
<dbReference type="Gene3D" id="3.40.50.720">
    <property type="entry name" value="NAD(P)-binding Rossmann-like Domain"/>
    <property type="match status" value="2"/>
</dbReference>
<evidence type="ECO:0000259" key="5">
    <source>
        <dbReference type="SMART" id="SM00984"/>
    </source>
</evidence>